<organism evidence="4 5">
    <name type="scientific">Prorocentrum cordatum</name>
    <dbReference type="NCBI Taxonomy" id="2364126"/>
    <lineage>
        <taxon>Eukaryota</taxon>
        <taxon>Sar</taxon>
        <taxon>Alveolata</taxon>
        <taxon>Dinophyceae</taxon>
        <taxon>Prorocentrales</taxon>
        <taxon>Prorocentraceae</taxon>
        <taxon>Prorocentrum</taxon>
    </lineage>
</organism>
<feature type="region of interest" description="Disordered" evidence="2">
    <location>
        <begin position="1"/>
        <end position="36"/>
    </location>
</feature>
<dbReference type="Gene3D" id="3.30.1490.20">
    <property type="entry name" value="ATP-grasp fold, A domain"/>
    <property type="match status" value="1"/>
</dbReference>
<dbReference type="EMBL" id="CAUYUJ010014372">
    <property type="protein sequence ID" value="CAK0840354.1"/>
    <property type="molecule type" value="Genomic_DNA"/>
</dbReference>
<dbReference type="Proteomes" id="UP001189429">
    <property type="component" value="Unassembled WGS sequence"/>
</dbReference>
<evidence type="ECO:0000313" key="5">
    <source>
        <dbReference type="Proteomes" id="UP001189429"/>
    </source>
</evidence>
<feature type="coiled-coil region" evidence="1">
    <location>
        <begin position="184"/>
        <end position="237"/>
    </location>
</feature>
<gene>
    <name evidence="4" type="ORF">PCOR1329_LOCUS35817</name>
</gene>
<feature type="compositionally biased region" description="Basic and acidic residues" evidence="2">
    <location>
        <begin position="315"/>
        <end position="325"/>
    </location>
</feature>
<feature type="region of interest" description="Disordered" evidence="2">
    <location>
        <begin position="88"/>
        <end position="107"/>
    </location>
</feature>
<reference evidence="4" key="1">
    <citation type="submission" date="2023-10" db="EMBL/GenBank/DDBJ databases">
        <authorList>
            <person name="Chen Y."/>
            <person name="Shah S."/>
            <person name="Dougan E. K."/>
            <person name="Thang M."/>
            <person name="Chan C."/>
        </authorList>
    </citation>
    <scope>NUCLEOTIDE SEQUENCE [LARGE SCALE GENOMIC DNA]</scope>
</reference>
<dbReference type="PROSITE" id="PS00867">
    <property type="entry name" value="CPSASE_2"/>
    <property type="match status" value="1"/>
</dbReference>
<dbReference type="Gene3D" id="3.40.50.20">
    <property type="match status" value="1"/>
</dbReference>
<protein>
    <recommendedName>
        <fullName evidence="3">Carbamoyl phosphate synthase ATP-binding domain-containing protein</fullName>
    </recommendedName>
</protein>
<dbReference type="InterPro" id="IPR005479">
    <property type="entry name" value="CPAse_ATP-bd"/>
</dbReference>
<feature type="compositionally biased region" description="Gly residues" evidence="2">
    <location>
        <begin position="9"/>
        <end position="20"/>
    </location>
</feature>
<feature type="domain" description="Carbamoyl phosphate synthase ATP-binding" evidence="3">
    <location>
        <begin position="1247"/>
        <end position="1254"/>
    </location>
</feature>
<evidence type="ECO:0000256" key="2">
    <source>
        <dbReference type="SAM" id="MobiDB-lite"/>
    </source>
</evidence>
<feature type="region of interest" description="Disordered" evidence="2">
    <location>
        <begin position="304"/>
        <end position="325"/>
    </location>
</feature>
<sequence>MRAWSAHNRGGGGSYGGSGSGSASSGNSHEWKKDPSGRWHYIGMPLPSSAQPPRAHRLWTCKGCGSTNHTRTACGTCGMKRTYSEVASTPTTMPAADRASPTSSNPVAKQLASVAAALAATTPTTAPPAPVHAAPPAQPAEPTPADATPQPSTPPPTRAVLLADIRQLETGLASMTSPLMTSAKAELEERLAEKRSELHALRREQAEQAFSLAQTALTAAVEEEKNLTTQLTELEASVGAGAPTPELCMAALGEQLKAAVQQIRSFDNVDPSVGEEAQREWETLFQATLQAAEAAMQTARANIPKRLNGKQPSQHPREDPPKPLDRRFNEKQKVQTHLDAWFTPKRPIAPPAAPLQQSGAAHRRVIEETEDTVQIGDSDVSMYNTVRGTATPAAQLHLDFRAWNAIALELHGGPLIAVSSMALLAAPSLATWAEAALLVRDLGPWSRTPSGFSFGLIVNWAILSFNGVDERLEFGTDLSSTAVDLRARFPDACWRAQRSPAPLVSQSTFFAPGAAVDLVNARARDRALGGALRRRFKGELAALHDARQPVQPAHGDPLLLGVGPDETAAAYRAVGCEGGVGIDGAPAEILWRGGHLQRIHKQQGDSRICDDHRGVLLADHAGKGLAGIFKDVLEPAVNERLPDAQFGADAARGADFATHVVFATIALAQSRQALVFLLSVDSTKAFGKVIQPLVMGWGSVDHDHRERCLQQLGVAPRAARRSVDVRERWRQADGGLAIPVSKSDQLLRVGEECKHLGAWVSARGVSVRNAAHSLVLSRLTFKALRRLSGVDVRALLRFVGDPRFSKDVAMTDREVWGKIGQPSLDCMLMVARMRYFGRLARNRPPSLLALLQAVTGEPELPWLATIRIDVERVRALGLASRVVCLLCGAVRKRGLAYSGAPPSDAGSSHLGPALLWHLSGSPLLPCRRAVAMFRVVPAAVLRPLLGVAAYSVWYACVALHGLLRLFAPLLRPRARGPHAGKTVLVTTGRQAKTLHGVRALKEIGCRVIVSDYQEMSASAVSTSCDGAATLAPLDPRGLGKWVDHLEQEKVDLVLPMSTINEALFIGVAKDWLQARLPDVQFACEGLEMMTRLDNKAQFDQMCRECGVPVPEAGVATSREDLENGSIPFGEMDVIIKRIESSINREEEIKLVRRGEKVPESVQPTPSDPWQWQRFIRGTEYSAWFVAVDGKITFQGCYRSESDLLFFDGIPVPEDVEKAIAGLIAKHKLTGQYAFDYFREDSTGKFFVIECNPRASSVLEGVSGTPGWGASFFGDDVRPATQYQKVGFWFHQNCWPFVADRTEGFWAWSDPLPVLVAELAWPLEMLRIKGALRGGALPRDPKGIPIEAGEPLTARFPAAFEALGLNYHHLDVNIGKVIVPGPTVGRDYAYFEEIARDTRASFLRAQVRERGASPSVLCASAEVARALVGMDGCAPKVTRLVQDPMEMMQAARENQCLKESLILGSPRSTLRNLAQQHKAFDAIFLHEELLAAVPSSLVVPGGRVLSLEALPAGRKAC</sequence>
<keyword evidence="5" id="KW-1185">Reference proteome</keyword>
<name>A0ABN9T5Q3_9DINO</name>
<evidence type="ECO:0000256" key="1">
    <source>
        <dbReference type="SAM" id="Coils"/>
    </source>
</evidence>
<evidence type="ECO:0000313" key="4">
    <source>
        <dbReference type="EMBL" id="CAK0840354.1"/>
    </source>
</evidence>
<dbReference type="Gene3D" id="3.30.470.20">
    <property type="entry name" value="ATP-grasp fold, B domain"/>
    <property type="match status" value="1"/>
</dbReference>
<dbReference type="SUPFAM" id="SSF56059">
    <property type="entry name" value="Glutathione synthetase ATP-binding domain-like"/>
    <property type="match status" value="1"/>
</dbReference>
<proteinExistence type="predicted"/>
<evidence type="ECO:0000259" key="3">
    <source>
        <dbReference type="PROSITE" id="PS00867"/>
    </source>
</evidence>
<keyword evidence="1" id="KW-0175">Coiled coil</keyword>
<feature type="region of interest" description="Disordered" evidence="2">
    <location>
        <begin position="122"/>
        <end position="157"/>
    </location>
</feature>
<accession>A0ABN9T5Q3</accession>
<dbReference type="InterPro" id="IPR013815">
    <property type="entry name" value="ATP_grasp_subdomain_1"/>
</dbReference>
<comment type="caution">
    <text evidence="4">The sequence shown here is derived from an EMBL/GenBank/DDBJ whole genome shotgun (WGS) entry which is preliminary data.</text>
</comment>